<evidence type="ECO:0000256" key="1">
    <source>
        <dbReference type="SAM" id="Phobius"/>
    </source>
</evidence>
<sequence>MSMILVVSHLAALAVGCLLGLLSAALCFAARDSEPGGEDSEAEAMGWTVPARRLPLPRRDGSAGIVKALVIVALALGTSFLGAMSLRAETAPAPEAAAPIVASRPAPPAPKGDNADQYCEAMVDAVRDARFARQRAALAALEKDIEDRIARLEAKRAEFEKWLTRREDFLNKADAAVISVISQMRPDAAAAQLTIMGDDPAAAILAKLNPRVASAILNEMDPARAARLTGVMVGIAKRPPPPDGKSS</sequence>
<gene>
    <name evidence="2" type="ORF">K9D25_08635</name>
</gene>
<evidence type="ECO:0000313" key="3">
    <source>
        <dbReference type="Proteomes" id="UP000831684"/>
    </source>
</evidence>
<dbReference type="Proteomes" id="UP000831684">
    <property type="component" value="Chromosome"/>
</dbReference>
<keyword evidence="1" id="KW-0472">Membrane</keyword>
<dbReference type="SUPFAM" id="SSF158791">
    <property type="entry name" value="MgtE N-terminal domain-like"/>
    <property type="match status" value="1"/>
</dbReference>
<reference evidence="2" key="1">
    <citation type="submission" date="2021-09" db="EMBL/GenBank/DDBJ databases">
        <title>Network and meta-omics reveal the key degrader and cooperation patterns in an efficient 1,4-dioxane-degrading microbial community.</title>
        <authorList>
            <person name="Dai C."/>
        </authorList>
    </citation>
    <scope>NUCLEOTIDE SEQUENCE</scope>
    <source>
        <strain evidence="2">ZM13</strain>
    </source>
</reference>
<protein>
    <submittedName>
        <fullName evidence="2">MotE family protein</fullName>
    </submittedName>
</protein>
<keyword evidence="1" id="KW-1133">Transmembrane helix</keyword>
<keyword evidence="1" id="KW-0812">Transmembrane</keyword>
<feature type="transmembrane region" description="Helical" evidence="1">
    <location>
        <begin position="64"/>
        <end position="83"/>
    </location>
</feature>
<dbReference type="AlphaFoldDB" id="A0A9E6ZYW8"/>
<evidence type="ECO:0000313" key="2">
    <source>
        <dbReference type="EMBL" id="UOK72747.1"/>
    </source>
</evidence>
<dbReference type="EMBL" id="CP083239">
    <property type="protein sequence ID" value="UOK72747.1"/>
    <property type="molecule type" value="Genomic_DNA"/>
</dbReference>
<dbReference type="RefSeq" id="WP_244450444.1">
    <property type="nucleotide sequence ID" value="NZ_CP083239.1"/>
</dbReference>
<accession>A0A9E6ZYW8</accession>
<organism evidence="2 3">
    <name type="scientific">Ancylobacter polymorphus</name>
    <dbReference type="NCBI Taxonomy" id="223390"/>
    <lineage>
        <taxon>Bacteria</taxon>
        <taxon>Pseudomonadati</taxon>
        <taxon>Pseudomonadota</taxon>
        <taxon>Alphaproteobacteria</taxon>
        <taxon>Hyphomicrobiales</taxon>
        <taxon>Xanthobacteraceae</taxon>
        <taxon>Ancylobacter</taxon>
    </lineage>
</organism>
<proteinExistence type="predicted"/>
<name>A0A9E6ZYW8_9HYPH</name>
<dbReference type="KEGG" id="apol:K9D25_08635"/>